<accession>A0A0F7LAW9</accession>
<evidence type="ECO:0000313" key="1">
    <source>
        <dbReference type="EMBL" id="AKH48718.1"/>
    </source>
</evidence>
<reference evidence="1" key="2">
    <citation type="submission" date="2015-03" db="EMBL/GenBank/DDBJ databases">
        <authorList>
            <person name="Chow C.-E.T."/>
            <person name="Winget D.M."/>
            <person name="White R.A.III."/>
            <person name="Hallam S.J."/>
            <person name="Suttle C.A."/>
        </authorList>
    </citation>
    <scope>NUCLEOTIDE SEQUENCE</scope>
    <source>
        <strain evidence="1">Oxic3_2</strain>
    </source>
</reference>
<reference evidence="1" key="1">
    <citation type="journal article" date="2015" name="Front. Microbiol.">
        <title>Combining genomic sequencing methods to explore viral diversity and reveal potential virus-host interactions.</title>
        <authorList>
            <person name="Chow C.E."/>
            <person name="Winget D.M."/>
            <person name="White R.A.III."/>
            <person name="Hallam S.J."/>
            <person name="Suttle C.A."/>
        </authorList>
    </citation>
    <scope>NUCLEOTIDE SEQUENCE</scope>
    <source>
        <strain evidence="1">Oxic3_2</strain>
    </source>
</reference>
<proteinExistence type="predicted"/>
<sequence>MCMFNKTSQLFISIELFKSMDCFKVTSVYLYYSNNIIDILTYPSKPTQYVSHVPKPENIDTYGR</sequence>
<dbReference type="EMBL" id="KR029608">
    <property type="protein sequence ID" value="AKH48718.1"/>
    <property type="molecule type" value="Genomic_DNA"/>
</dbReference>
<name>A0A0F7LAW9_9VIRU</name>
<organism evidence="1">
    <name type="scientific">uncultured marine virus</name>
    <dbReference type="NCBI Taxonomy" id="186617"/>
    <lineage>
        <taxon>Viruses</taxon>
        <taxon>environmental samples</taxon>
    </lineage>
</organism>
<protein>
    <submittedName>
        <fullName evidence="1">Uncharacterized protein</fullName>
    </submittedName>
</protein>